<evidence type="ECO:0008006" key="4">
    <source>
        <dbReference type="Google" id="ProtNLM"/>
    </source>
</evidence>
<accession>A0A3E5EX91</accession>
<comment type="caution">
    <text evidence="2">The sequence shown here is derived from an EMBL/GenBank/DDBJ whole genome shotgun (WGS) entry which is preliminary data.</text>
</comment>
<feature type="transmembrane region" description="Helical" evidence="1">
    <location>
        <begin position="59"/>
        <end position="85"/>
    </location>
</feature>
<protein>
    <recommendedName>
        <fullName evidence="4">DUF4157 domain-containing protein</fullName>
    </recommendedName>
</protein>
<dbReference type="EMBL" id="QSVA01000009">
    <property type="protein sequence ID" value="RGN93576.1"/>
    <property type="molecule type" value="Genomic_DNA"/>
</dbReference>
<reference evidence="2 3" key="1">
    <citation type="submission" date="2018-08" db="EMBL/GenBank/DDBJ databases">
        <title>A genome reference for cultivated species of the human gut microbiota.</title>
        <authorList>
            <person name="Zou Y."/>
            <person name="Xue W."/>
            <person name="Luo G."/>
        </authorList>
    </citation>
    <scope>NUCLEOTIDE SEQUENCE [LARGE SCALE GENOMIC DNA]</scope>
    <source>
        <strain evidence="2 3">OM03-4</strain>
    </source>
</reference>
<name>A0A3E5EX91_BACUN</name>
<dbReference type="AlphaFoldDB" id="A0A3E5EX91"/>
<keyword evidence="1" id="KW-0812">Transmembrane</keyword>
<keyword evidence="1" id="KW-1133">Transmembrane helix</keyword>
<evidence type="ECO:0000256" key="1">
    <source>
        <dbReference type="SAM" id="Phobius"/>
    </source>
</evidence>
<proteinExistence type="predicted"/>
<dbReference type="PROSITE" id="PS51257">
    <property type="entry name" value="PROKAR_LIPOPROTEIN"/>
    <property type="match status" value="1"/>
</dbReference>
<organism evidence="2 3">
    <name type="scientific">Bacteroides uniformis</name>
    <dbReference type="NCBI Taxonomy" id="820"/>
    <lineage>
        <taxon>Bacteria</taxon>
        <taxon>Pseudomonadati</taxon>
        <taxon>Bacteroidota</taxon>
        <taxon>Bacteroidia</taxon>
        <taxon>Bacteroidales</taxon>
        <taxon>Bacteroidaceae</taxon>
        <taxon>Bacteroides</taxon>
    </lineage>
</organism>
<keyword evidence="1" id="KW-0472">Membrane</keyword>
<sequence length="147" mass="17505">MKVFYESKLAKWLLWQGYSTITLGCFVFTKKSKEEMKQSTLNHEAIHVRQWEECMIASAVLLTLIMLFTGFNLWVYLLCPLWFYLQYGLEYVISYVYHLCRNRCWVNVGDKAYGNSAFEMEAEANEEVDGYLDVRTPFEFFKYYGKI</sequence>
<dbReference type="Proteomes" id="UP000260759">
    <property type="component" value="Unassembled WGS sequence"/>
</dbReference>
<evidence type="ECO:0000313" key="3">
    <source>
        <dbReference type="Proteomes" id="UP000260759"/>
    </source>
</evidence>
<evidence type="ECO:0000313" key="2">
    <source>
        <dbReference type="EMBL" id="RGN93576.1"/>
    </source>
</evidence>
<dbReference type="RefSeq" id="WP_117600666.1">
    <property type="nucleotide sequence ID" value="NZ_QSVA01000009.1"/>
</dbReference>
<gene>
    <name evidence="2" type="ORF">DXB37_11955</name>
</gene>